<reference evidence="11" key="1">
    <citation type="submission" date="2017-02" db="UniProtKB">
        <authorList>
            <consortium name="WormBaseParasite"/>
        </authorList>
    </citation>
    <scope>IDENTIFICATION</scope>
</reference>
<proteinExistence type="inferred from homology"/>
<dbReference type="InterPro" id="IPR050156">
    <property type="entry name" value="TC-AMP_synthase_SUA5"/>
</dbReference>
<dbReference type="GO" id="GO:0006450">
    <property type="term" value="P:regulation of translational fidelity"/>
    <property type="evidence" value="ECO:0007669"/>
    <property type="project" value="TreeGrafter"/>
</dbReference>
<dbReference type="STRING" id="102285.A0A0R3TT95"/>
<evidence type="ECO:0000256" key="1">
    <source>
        <dbReference type="ARBA" id="ARBA00004496"/>
    </source>
</evidence>
<organism evidence="11">
    <name type="scientific">Rodentolepis nana</name>
    <name type="common">Dwarf tapeworm</name>
    <name type="synonym">Hymenolepis nana</name>
    <dbReference type="NCBI Taxonomy" id="102285"/>
    <lineage>
        <taxon>Eukaryota</taxon>
        <taxon>Metazoa</taxon>
        <taxon>Spiralia</taxon>
        <taxon>Lophotrochozoa</taxon>
        <taxon>Platyhelminthes</taxon>
        <taxon>Cestoda</taxon>
        <taxon>Eucestoda</taxon>
        <taxon>Cyclophyllidea</taxon>
        <taxon>Hymenolepididae</taxon>
        <taxon>Rodentolepis</taxon>
    </lineage>
</organism>
<dbReference type="SUPFAM" id="SSF55821">
    <property type="entry name" value="YrdC/RibB"/>
    <property type="match status" value="1"/>
</dbReference>
<evidence type="ECO:0000256" key="7">
    <source>
        <dbReference type="ARBA" id="ARBA00048366"/>
    </source>
</evidence>
<dbReference type="Pfam" id="PF01300">
    <property type="entry name" value="Sua5_yciO_yrdC"/>
    <property type="match status" value="1"/>
</dbReference>
<dbReference type="Proteomes" id="UP000278807">
    <property type="component" value="Unassembled WGS sequence"/>
</dbReference>
<comment type="subcellular location">
    <subcellularLocation>
        <location evidence="1">Cytoplasm</location>
    </subcellularLocation>
</comment>
<dbReference type="PANTHER" id="PTHR17490:SF10">
    <property type="entry name" value="THREONYLCARBAMOYL-AMP SYNTHASE"/>
    <property type="match status" value="1"/>
</dbReference>
<dbReference type="InterPro" id="IPR006070">
    <property type="entry name" value="Sua5-like_dom"/>
</dbReference>
<evidence type="ECO:0000256" key="4">
    <source>
        <dbReference type="ARBA" id="ARBA00015492"/>
    </source>
</evidence>
<evidence type="ECO:0000259" key="8">
    <source>
        <dbReference type="PROSITE" id="PS51163"/>
    </source>
</evidence>
<evidence type="ECO:0000256" key="2">
    <source>
        <dbReference type="ARBA" id="ARBA00007663"/>
    </source>
</evidence>
<evidence type="ECO:0000313" key="10">
    <source>
        <dbReference type="Proteomes" id="UP000278807"/>
    </source>
</evidence>
<evidence type="ECO:0000256" key="6">
    <source>
        <dbReference type="ARBA" id="ARBA00022679"/>
    </source>
</evidence>
<dbReference type="EMBL" id="UZAE01013286">
    <property type="protein sequence ID" value="VDO09095.1"/>
    <property type="molecule type" value="Genomic_DNA"/>
</dbReference>
<comment type="similarity">
    <text evidence="2">Belongs to the SUA5 family.</text>
</comment>
<reference evidence="9 10" key="2">
    <citation type="submission" date="2018-11" db="EMBL/GenBank/DDBJ databases">
        <authorList>
            <consortium name="Pathogen Informatics"/>
        </authorList>
    </citation>
    <scope>NUCLEOTIDE SEQUENCE [LARGE SCALE GENOMIC DNA]</scope>
</reference>
<dbReference type="AlphaFoldDB" id="A0A0R3TT95"/>
<dbReference type="GO" id="GO:0005737">
    <property type="term" value="C:cytoplasm"/>
    <property type="evidence" value="ECO:0007669"/>
    <property type="project" value="UniProtKB-SubCell"/>
</dbReference>
<dbReference type="Gene3D" id="3.90.870.10">
    <property type="entry name" value="DHBP synthase"/>
    <property type="match status" value="2"/>
</dbReference>
<evidence type="ECO:0000313" key="9">
    <source>
        <dbReference type="EMBL" id="VDO09095.1"/>
    </source>
</evidence>
<evidence type="ECO:0000256" key="3">
    <source>
        <dbReference type="ARBA" id="ARBA00012584"/>
    </source>
</evidence>
<keyword evidence="6" id="KW-0808">Transferase</keyword>
<dbReference type="PROSITE" id="PS51163">
    <property type="entry name" value="YRDC"/>
    <property type="match status" value="1"/>
</dbReference>
<dbReference type="InterPro" id="IPR017945">
    <property type="entry name" value="DHBP_synth_RibB-like_a/b_dom"/>
</dbReference>
<dbReference type="OrthoDB" id="3648309at2759"/>
<keyword evidence="10" id="KW-1185">Reference proteome</keyword>
<sequence>MISLSNLPKVISADRALTLLPEISHILLSGGVIAVPTDTIYGLACCSLSSTGIKRIYEIKGRDTSKPLAICLDKVCQFSASSLPQWSNTQGIDQKLFSALLPGPVTVLLPRLNDDPLNSLLNPNVKEIGIRVPDCPLVCRISEALAIASSLNFSSRGGDIHEGERTDLFTAIPLVLTSANLSGYPSTLSPEEFSDLWPKLDLVIDGGRIRNVDDPSISRTGSTVIDLSPTVRSNFQKLHYRILRDGR</sequence>
<protein>
    <recommendedName>
        <fullName evidence="4">Threonylcarbamoyl-AMP synthase</fullName>
        <ecNumber evidence="3">2.7.7.87</ecNumber>
    </recommendedName>
</protein>
<keyword evidence="5" id="KW-0963">Cytoplasm</keyword>
<dbReference type="EC" id="2.7.7.87" evidence="3"/>
<dbReference type="GO" id="GO:0061710">
    <property type="term" value="F:L-threonylcarbamoyladenylate synthase"/>
    <property type="evidence" value="ECO:0007669"/>
    <property type="project" value="UniProtKB-EC"/>
</dbReference>
<dbReference type="GO" id="GO:0000049">
    <property type="term" value="F:tRNA binding"/>
    <property type="evidence" value="ECO:0007669"/>
    <property type="project" value="TreeGrafter"/>
</dbReference>
<name>A0A0R3TT95_RODNA</name>
<accession>A0A0R3TT95</accession>
<dbReference type="GO" id="GO:0003725">
    <property type="term" value="F:double-stranded RNA binding"/>
    <property type="evidence" value="ECO:0007669"/>
    <property type="project" value="InterPro"/>
</dbReference>
<gene>
    <name evidence="9" type="ORF">HNAJ_LOCUS10914</name>
</gene>
<evidence type="ECO:0000256" key="5">
    <source>
        <dbReference type="ARBA" id="ARBA00022490"/>
    </source>
</evidence>
<feature type="domain" description="YrdC-like" evidence="8">
    <location>
        <begin position="17"/>
        <end position="247"/>
    </location>
</feature>
<dbReference type="WBParaSite" id="HNAJ_0001092001-mRNA-1">
    <property type="protein sequence ID" value="HNAJ_0001092001-mRNA-1"/>
    <property type="gene ID" value="HNAJ_0001092001"/>
</dbReference>
<comment type="catalytic activity">
    <reaction evidence="7">
        <text>L-threonine + hydrogencarbonate + ATP = L-threonylcarbamoyladenylate + diphosphate + H2O</text>
        <dbReference type="Rhea" id="RHEA:36407"/>
        <dbReference type="ChEBI" id="CHEBI:15377"/>
        <dbReference type="ChEBI" id="CHEBI:17544"/>
        <dbReference type="ChEBI" id="CHEBI:30616"/>
        <dbReference type="ChEBI" id="CHEBI:33019"/>
        <dbReference type="ChEBI" id="CHEBI:57926"/>
        <dbReference type="ChEBI" id="CHEBI:73682"/>
        <dbReference type="EC" id="2.7.7.87"/>
    </reaction>
</comment>
<evidence type="ECO:0000313" key="11">
    <source>
        <dbReference type="WBParaSite" id="HNAJ_0001092001-mRNA-1"/>
    </source>
</evidence>
<dbReference type="PANTHER" id="PTHR17490">
    <property type="entry name" value="SUA5"/>
    <property type="match status" value="1"/>
</dbReference>